<evidence type="ECO:0000256" key="1">
    <source>
        <dbReference type="ARBA" id="ARBA00022737"/>
    </source>
</evidence>
<dbReference type="PANTHER" id="PTHR46043:SF9">
    <property type="entry name" value="ARM REPEAT SUPERFAMILY PROTEIN"/>
    <property type="match status" value="1"/>
</dbReference>
<protein>
    <recommendedName>
        <fullName evidence="3">DUF7032 domain-containing protein</fullName>
    </recommendedName>
</protein>
<dbReference type="InterPro" id="IPR011989">
    <property type="entry name" value="ARM-like"/>
</dbReference>
<evidence type="ECO:0000313" key="5">
    <source>
        <dbReference type="Proteomes" id="UP000015453"/>
    </source>
</evidence>
<feature type="domain" description="DUF7032" evidence="3">
    <location>
        <begin position="24"/>
        <end position="131"/>
    </location>
</feature>
<dbReference type="PANTHER" id="PTHR46043">
    <property type="entry name" value="ARM REPEAT SUPERFAMILY PROTEIN"/>
    <property type="match status" value="1"/>
</dbReference>
<proteinExistence type="predicted"/>
<accession>S8E4X1</accession>
<evidence type="ECO:0000256" key="2">
    <source>
        <dbReference type="PROSITE-ProRule" id="PRU00259"/>
    </source>
</evidence>
<dbReference type="OrthoDB" id="409644at2759"/>
<reference evidence="4 5" key="1">
    <citation type="journal article" date="2013" name="BMC Genomics">
        <title>The miniature genome of a carnivorous plant Genlisea aurea contains a low number of genes and short non-coding sequences.</title>
        <authorList>
            <person name="Leushkin E.V."/>
            <person name="Sutormin R.A."/>
            <person name="Nabieva E.R."/>
            <person name="Penin A.A."/>
            <person name="Kondrashov A.S."/>
            <person name="Logacheva M.D."/>
        </authorList>
    </citation>
    <scope>NUCLEOTIDE SEQUENCE [LARGE SCALE GENOMIC DNA]</scope>
</reference>
<comment type="caution">
    <text evidence="4">The sequence shown here is derived from an EMBL/GenBank/DDBJ whole genome shotgun (WGS) entry which is preliminary data.</text>
</comment>
<evidence type="ECO:0000313" key="4">
    <source>
        <dbReference type="EMBL" id="EPS70823.1"/>
    </source>
</evidence>
<dbReference type="PROSITE" id="PS50176">
    <property type="entry name" value="ARM_REPEAT"/>
    <property type="match status" value="2"/>
</dbReference>
<keyword evidence="1" id="KW-0677">Repeat</keyword>
<dbReference type="Proteomes" id="UP000015453">
    <property type="component" value="Unassembled WGS sequence"/>
</dbReference>
<dbReference type="SUPFAM" id="SSF48371">
    <property type="entry name" value="ARM repeat"/>
    <property type="match status" value="1"/>
</dbReference>
<evidence type="ECO:0000259" key="3">
    <source>
        <dbReference type="Pfam" id="PF23005"/>
    </source>
</evidence>
<feature type="repeat" description="ARM" evidence="2">
    <location>
        <begin position="240"/>
        <end position="282"/>
    </location>
</feature>
<dbReference type="EMBL" id="AUSU01001522">
    <property type="protein sequence ID" value="EPS70823.1"/>
    <property type="molecule type" value="Genomic_DNA"/>
</dbReference>
<dbReference type="Pfam" id="PF23005">
    <property type="entry name" value="DUF7032"/>
    <property type="match status" value="1"/>
</dbReference>
<dbReference type="Gene3D" id="1.25.10.10">
    <property type="entry name" value="Leucine-rich Repeat Variant"/>
    <property type="match status" value="2"/>
</dbReference>
<dbReference type="InterPro" id="IPR016024">
    <property type="entry name" value="ARM-type_fold"/>
</dbReference>
<dbReference type="InterPro" id="IPR054296">
    <property type="entry name" value="DUF7032"/>
</dbReference>
<name>S8E4X1_9LAMI</name>
<dbReference type="Pfam" id="PF00514">
    <property type="entry name" value="Arm"/>
    <property type="match status" value="2"/>
</dbReference>
<sequence length="560" mass="60576">MDADGGGESPAFNGRSVEEYLSYARELIPKALEKAKEMSDFALRWKMIVSKLEKIPSSLSDFSTHPCFSKNALCKEQLQTICNTLNEVILLAIRCSKQKYEGKLRMQSDLDALSGKLDLNLRDCELLIKTGLLGDVSVPSPSPGTLEIQMDSDVRGRCRELLARLHIGHLDSKHVALDGLLEAMKFDEKNVLPVIRRSDISALLQLLITATYPRIREKAATIICSLSESGSFDDWLVSEGVLPPLIRLLESGSVVGKEKAVASLERLSISPQTARSIVGHGGVRPLIESVPQSAAVSTLRNLSAVAEIRPTLAEEGIVPVVIGLLSSPGISRESKDGAAECLQNLTSSSEPLKRLAIREGGIRALIGSLDFDGPSPPRDSAVVALRNLVGSVTTEVIVSSGLVSRLVHVMKCGSVKAQHAAASALCEISGSGEMKRLVGESGCIPILVSMLEAKGNSTREVAAQAMARLMAVPSNCREVKRMAKSVPNLVSLLDPNVENTAKKYAVQCLGMLSSSRRCRKMMISHGGIGYLRKLVEIGVPGADKLVDRLERKRFRSFFYR</sequence>
<dbReference type="SMART" id="SM00185">
    <property type="entry name" value="ARM"/>
    <property type="match status" value="7"/>
</dbReference>
<gene>
    <name evidence="4" type="ORF">M569_03935</name>
</gene>
<feature type="repeat" description="ARM" evidence="2">
    <location>
        <begin position="316"/>
        <end position="361"/>
    </location>
</feature>
<dbReference type="AlphaFoldDB" id="S8E4X1"/>
<organism evidence="4 5">
    <name type="scientific">Genlisea aurea</name>
    <dbReference type="NCBI Taxonomy" id="192259"/>
    <lineage>
        <taxon>Eukaryota</taxon>
        <taxon>Viridiplantae</taxon>
        <taxon>Streptophyta</taxon>
        <taxon>Embryophyta</taxon>
        <taxon>Tracheophyta</taxon>
        <taxon>Spermatophyta</taxon>
        <taxon>Magnoliopsida</taxon>
        <taxon>eudicotyledons</taxon>
        <taxon>Gunneridae</taxon>
        <taxon>Pentapetalae</taxon>
        <taxon>asterids</taxon>
        <taxon>lamiids</taxon>
        <taxon>Lamiales</taxon>
        <taxon>Lentibulariaceae</taxon>
        <taxon>Genlisea</taxon>
    </lineage>
</organism>
<dbReference type="InterPro" id="IPR000225">
    <property type="entry name" value="Armadillo"/>
</dbReference>
<keyword evidence="5" id="KW-1185">Reference proteome</keyword>